<accession>A0A2D3V3K3</accession>
<dbReference type="PANTHER" id="PTHR38795:SF1">
    <property type="entry name" value="DUF6604 DOMAIN-CONTAINING PROTEIN"/>
    <property type="match status" value="1"/>
</dbReference>
<keyword evidence="3" id="KW-1185">Reference proteome</keyword>
<dbReference type="Pfam" id="PF20253">
    <property type="entry name" value="DUF6604"/>
    <property type="match status" value="1"/>
</dbReference>
<reference evidence="2 3" key="1">
    <citation type="submission" date="2016-03" db="EMBL/GenBank/DDBJ databases">
        <authorList>
            <person name="Ploux O."/>
        </authorList>
    </citation>
    <scope>NUCLEOTIDE SEQUENCE [LARGE SCALE GENOMIC DNA]</scope>
    <source>
        <strain evidence="2 3">URUG2</strain>
    </source>
</reference>
<dbReference type="AlphaFoldDB" id="A0A2D3V3K3"/>
<dbReference type="PANTHER" id="PTHR38795">
    <property type="entry name" value="DUF6604 DOMAIN-CONTAINING PROTEIN"/>
    <property type="match status" value="1"/>
</dbReference>
<dbReference type="InterPro" id="IPR046539">
    <property type="entry name" value="DUF6604"/>
</dbReference>
<protein>
    <recommendedName>
        <fullName evidence="1">DUF6604 domain-containing protein</fullName>
    </recommendedName>
</protein>
<proteinExistence type="predicted"/>
<dbReference type="RefSeq" id="XP_023626157.1">
    <property type="nucleotide sequence ID" value="XM_023770389.1"/>
</dbReference>
<dbReference type="Proteomes" id="UP000225277">
    <property type="component" value="Unassembled WGS sequence"/>
</dbReference>
<sequence>MPTDTGWQLYRSYKSGTKHVVSWLANAARQRCNVATFMPVLCEITSSVHAVTLSASDLLTLAKELLAESRPMIPPPTGISDTLVVLASVISLRQESTTWRQQNNSSDHSHHHFIRVLESLALILRQVQANSWKISKQDRPAHLPTACGLNNSFGMLHVELPKKSKAVRPVQEPRSEECDPPQCFDLPCETSVTLENRDDDRDFALCCTLKECHDVRCFIKQVWSTRYNKTDPVSLDVASQITSNAIAMLAVSVDEFTEEYPELGNFDQIAEYAEIALDIDEDGTESFSCGSKVVQFCGSTIDPRDFLCIPAWTLVHLILKVKVSRNMRQCQQVVLHLRTHSTLGGDIFSSLGEFGELYQNGQRRSAAFAGCDAFTQLLIDFLFSDSLLTVIFVFTLQVQLDICKAQEDIVGSTVVELVTRAERTDVLLSGDISTATAITDHSLLGGCMPMSEKQASLFHIIRAGIKSPLQADCGVDISRLVIRTGRSSGGGTTSKWLYNCPTLAGHLKVVLSELEHQDGIDTCNHGLVAHSMAHLYAACQKLSPKLEWPDMDWVITRQGKQGFGLLQTTDLNEPLATGAPSGAIQASAKIFGLSLGVKLSKYTRQRRHGYHVPCVRLPLPSAAACMSRAARLKITSTYMQTREQCVAMVGKLGLPQNTILRATCHRSAQAILSGTKSEKKHKKNCGNESLSTVQVLALLQSSLTSEQIDMHFPFHAFYLYCIVAMDTVVKKCKELKRFRTKMKPGMAFYEIVDELLWEAAEAEAAGRTPTTLLAVTRSLREILDFMGRNLMDVMELQSQLVETEHQLWREVAAKYSERAKVKPVHAMRSKLSLRGSVMEVILLDVEDCKPESRAEE</sequence>
<dbReference type="OrthoDB" id="3650886at2759"/>
<evidence type="ECO:0000259" key="1">
    <source>
        <dbReference type="Pfam" id="PF20253"/>
    </source>
</evidence>
<feature type="domain" description="DUF6604" evidence="1">
    <location>
        <begin position="11"/>
        <end position="257"/>
    </location>
</feature>
<organism evidence="2 3">
    <name type="scientific">Ramularia collo-cygni</name>
    <dbReference type="NCBI Taxonomy" id="112498"/>
    <lineage>
        <taxon>Eukaryota</taxon>
        <taxon>Fungi</taxon>
        <taxon>Dikarya</taxon>
        <taxon>Ascomycota</taxon>
        <taxon>Pezizomycotina</taxon>
        <taxon>Dothideomycetes</taxon>
        <taxon>Dothideomycetidae</taxon>
        <taxon>Mycosphaerellales</taxon>
        <taxon>Mycosphaerellaceae</taxon>
        <taxon>Ramularia</taxon>
    </lineage>
</organism>
<dbReference type="GeneID" id="35600281"/>
<gene>
    <name evidence="2" type="ORF">RCC_05113</name>
</gene>
<evidence type="ECO:0000313" key="2">
    <source>
        <dbReference type="EMBL" id="CZT19267.1"/>
    </source>
</evidence>
<name>A0A2D3V3K3_9PEZI</name>
<dbReference type="EMBL" id="FJUY01000007">
    <property type="protein sequence ID" value="CZT19267.1"/>
    <property type="molecule type" value="Genomic_DNA"/>
</dbReference>
<evidence type="ECO:0000313" key="3">
    <source>
        <dbReference type="Proteomes" id="UP000225277"/>
    </source>
</evidence>